<dbReference type="Proteomes" id="UP000049855">
    <property type="component" value="Unassembled WGS sequence"/>
</dbReference>
<dbReference type="GO" id="GO:1903785">
    <property type="term" value="P:L-valine transmembrane transport"/>
    <property type="evidence" value="ECO:0007669"/>
    <property type="project" value="TreeGrafter"/>
</dbReference>
<accession>A0A0U1KZ99</accession>
<evidence type="ECO:0000256" key="4">
    <source>
        <dbReference type="ARBA" id="ARBA00022475"/>
    </source>
</evidence>
<feature type="transmembrane region" description="Helical" evidence="8">
    <location>
        <begin position="205"/>
        <end position="224"/>
    </location>
</feature>
<comment type="similarity">
    <text evidence="2">Belongs to the AzlC family.</text>
</comment>
<evidence type="ECO:0000256" key="6">
    <source>
        <dbReference type="ARBA" id="ARBA00022989"/>
    </source>
</evidence>
<comment type="subcellular location">
    <subcellularLocation>
        <location evidence="1">Cell membrane</location>
        <topology evidence="1">Multi-pass membrane protein</topology>
    </subcellularLocation>
</comment>
<dbReference type="InterPro" id="IPR011606">
    <property type="entry name" value="Brnchd-chn_aa_trnsp_permease"/>
</dbReference>
<evidence type="ECO:0000313" key="9">
    <source>
        <dbReference type="EMBL" id="CQR72741.1"/>
    </source>
</evidence>
<evidence type="ECO:0000256" key="1">
    <source>
        <dbReference type="ARBA" id="ARBA00004651"/>
    </source>
</evidence>
<feature type="transmembrane region" description="Helical" evidence="8">
    <location>
        <begin position="182"/>
        <end position="199"/>
    </location>
</feature>
<dbReference type="AlphaFoldDB" id="A0A0U1KZ99"/>
<gene>
    <name evidence="9" type="ORF">SpAn4DRAFT_3201</name>
</gene>
<organism evidence="9 10">
    <name type="scientific">Sporomusa ovata</name>
    <dbReference type="NCBI Taxonomy" id="2378"/>
    <lineage>
        <taxon>Bacteria</taxon>
        <taxon>Bacillati</taxon>
        <taxon>Bacillota</taxon>
        <taxon>Negativicutes</taxon>
        <taxon>Selenomonadales</taxon>
        <taxon>Sporomusaceae</taxon>
        <taxon>Sporomusa</taxon>
    </lineage>
</organism>
<keyword evidence="6 8" id="KW-1133">Transmembrane helix</keyword>
<reference evidence="10" key="1">
    <citation type="submission" date="2015-03" db="EMBL/GenBank/DDBJ databases">
        <authorList>
            <person name="Nijsse Bart"/>
        </authorList>
    </citation>
    <scope>NUCLEOTIDE SEQUENCE [LARGE SCALE GENOMIC DNA]</scope>
</reference>
<sequence length="229" mass="23987">MKTKEFFKGIKDTLPIMVGMFPFGLAYGIVAQSIGLTPGEALLMSLLVFAGAAQFISLPMFAEGAGMAMIALTALLINLRHLLMGLSLAPYMTELSLPQKALLSFGMADETYAVTISRAQATGYSAAFQLGSNVTGYVTWAVSTAGGILLGSRISDPLSWGLDFAMPATFLALLIPRLTDKLNVLVCLVAAGVSIMASVTIPGKWYIIIACLAAVVAGGILEGAENDEN</sequence>
<dbReference type="PANTHER" id="PTHR34979:SF1">
    <property type="entry name" value="INNER MEMBRANE PROTEIN YGAZ"/>
    <property type="match status" value="1"/>
</dbReference>
<feature type="transmembrane region" description="Helical" evidence="8">
    <location>
        <begin position="158"/>
        <end position="175"/>
    </location>
</feature>
<dbReference type="Pfam" id="PF03591">
    <property type="entry name" value="AzlC"/>
    <property type="match status" value="1"/>
</dbReference>
<dbReference type="GO" id="GO:0005886">
    <property type="term" value="C:plasma membrane"/>
    <property type="evidence" value="ECO:0007669"/>
    <property type="project" value="UniProtKB-SubCell"/>
</dbReference>
<keyword evidence="7 8" id="KW-0472">Membrane</keyword>
<protein>
    <submittedName>
        <fullName evidence="9">Branched-chain amino acid transport protein</fullName>
    </submittedName>
</protein>
<feature type="transmembrane region" description="Helical" evidence="8">
    <location>
        <begin position="12"/>
        <end position="30"/>
    </location>
</feature>
<evidence type="ECO:0000256" key="5">
    <source>
        <dbReference type="ARBA" id="ARBA00022692"/>
    </source>
</evidence>
<evidence type="ECO:0000256" key="2">
    <source>
        <dbReference type="ARBA" id="ARBA00010735"/>
    </source>
</evidence>
<evidence type="ECO:0000256" key="7">
    <source>
        <dbReference type="ARBA" id="ARBA00023136"/>
    </source>
</evidence>
<keyword evidence="4" id="KW-1003">Cell membrane</keyword>
<keyword evidence="5 8" id="KW-0812">Transmembrane</keyword>
<proteinExistence type="inferred from homology"/>
<dbReference type="EMBL" id="CTRP01000011">
    <property type="protein sequence ID" value="CQR72741.1"/>
    <property type="molecule type" value="Genomic_DNA"/>
</dbReference>
<keyword evidence="3" id="KW-0813">Transport</keyword>
<evidence type="ECO:0000256" key="3">
    <source>
        <dbReference type="ARBA" id="ARBA00022448"/>
    </source>
</evidence>
<keyword evidence="10" id="KW-1185">Reference proteome</keyword>
<evidence type="ECO:0000256" key="8">
    <source>
        <dbReference type="SAM" id="Phobius"/>
    </source>
</evidence>
<dbReference type="PANTHER" id="PTHR34979">
    <property type="entry name" value="INNER MEMBRANE PROTEIN YGAZ"/>
    <property type="match status" value="1"/>
</dbReference>
<evidence type="ECO:0000313" key="10">
    <source>
        <dbReference type="Proteomes" id="UP000049855"/>
    </source>
</evidence>
<name>A0A0U1KZ99_9FIRM</name>
<dbReference type="RefSeq" id="WP_021168430.1">
    <property type="nucleotide sequence ID" value="NZ_CTRP01000011.1"/>
</dbReference>